<dbReference type="PANTHER" id="PTHR46382:SF1">
    <property type="entry name" value="PHOSPHATIDATE CYTIDYLYLTRANSFERASE"/>
    <property type="match status" value="1"/>
</dbReference>
<evidence type="ECO:0000256" key="2">
    <source>
        <dbReference type="ARBA" id="ARBA00004651"/>
    </source>
</evidence>
<dbReference type="UniPathway" id="UPA00557">
    <property type="reaction ID" value="UER00614"/>
</dbReference>
<dbReference type="Pfam" id="PF01148">
    <property type="entry name" value="CTP_transf_1"/>
    <property type="match status" value="1"/>
</dbReference>
<comment type="similarity">
    <text evidence="5 18">Belongs to the CDS family.</text>
</comment>
<dbReference type="GO" id="GO:0004605">
    <property type="term" value="F:phosphatidate cytidylyltransferase activity"/>
    <property type="evidence" value="ECO:0007669"/>
    <property type="project" value="UniProtKB-EC"/>
</dbReference>
<gene>
    <name evidence="20" type="ORF">EOK75_14000</name>
</gene>
<evidence type="ECO:0000256" key="7">
    <source>
        <dbReference type="ARBA" id="ARBA00019373"/>
    </source>
</evidence>
<accession>A0A4P8EIF4</accession>
<feature type="transmembrane region" description="Helical" evidence="19">
    <location>
        <begin position="246"/>
        <end position="265"/>
    </location>
</feature>
<evidence type="ECO:0000256" key="12">
    <source>
        <dbReference type="ARBA" id="ARBA00022695"/>
    </source>
</evidence>
<keyword evidence="9" id="KW-0444">Lipid biosynthesis</keyword>
<evidence type="ECO:0000256" key="10">
    <source>
        <dbReference type="ARBA" id="ARBA00022679"/>
    </source>
</evidence>
<feature type="transmembrane region" description="Helical" evidence="19">
    <location>
        <begin position="173"/>
        <end position="192"/>
    </location>
</feature>
<reference evidence="20 21" key="1">
    <citation type="submission" date="2019-05" db="EMBL/GenBank/DDBJ databases">
        <title>Pseudorhodobacter turbinis sp. nov., isolated from the gut of the Korean turban shell.</title>
        <authorList>
            <person name="Jeong Y.-S."/>
            <person name="Kang W.-R."/>
            <person name="Bae J.-W."/>
        </authorList>
    </citation>
    <scope>NUCLEOTIDE SEQUENCE [LARGE SCALE GENOMIC DNA]</scope>
    <source>
        <strain evidence="20 21">S12M18</strain>
        <plasmid evidence="20 21">unnamed1</plasmid>
    </source>
</reference>
<dbReference type="KEGG" id="pseb:EOK75_14000"/>
<evidence type="ECO:0000313" key="20">
    <source>
        <dbReference type="EMBL" id="QCO56911.1"/>
    </source>
</evidence>
<evidence type="ECO:0000256" key="9">
    <source>
        <dbReference type="ARBA" id="ARBA00022516"/>
    </source>
</evidence>
<comment type="catalytic activity">
    <reaction evidence="1 18">
        <text>a 1,2-diacyl-sn-glycero-3-phosphate + CTP + H(+) = a CDP-1,2-diacyl-sn-glycerol + diphosphate</text>
        <dbReference type="Rhea" id="RHEA:16229"/>
        <dbReference type="ChEBI" id="CHEBI:15378"/>
        <dbReference type="ChEBI" id="CHEBI:33019"/>
        <dbReference type="ChEBI" id="CHEBI:37563"/>
        <dbReference type="ChEBI" id="CHEBI:58332"/>
        <dbReference type="ChEBI" id="CHEBI:58608"/>
        <dbReference type="EC" id="2.7.7.41"/>
    </reaction>
</comment>
<keyword evidence="16" id="KW-0594">Phospholipid biosynthesis</keyword>
<keyword evidence="15 19" id="KW-0472">Membrane</keyword>
<keyword evidence="14" id="KW-0443">Lipid metabolism</keyword>
<feature type="transmembrane region" description="Helical" evidence="19">
    <location>
        <begin position="134"/>
        <end position="153"/>
    </location>
</feature>
<dbReference type="Proteomes" id="UP000298631">
    <property type="component" value="Plasmid unnamed1"/>
</dbReference>
<feature type="transmembrane region" description="Helical" evidence="19">
    <location>
        <begin position="20"/>
        <end position="49"/>
    </location>
</feature>
<evidence type="ECO:0000256" key="3">
    <source>
        <dbReference type="ARBA" id="ARBA00005119"/>
    </source>
</evidence>
<dbReference type="GO" id="GO:0005886">
    <property type="term" value="C:plasma membrane"/>
    <property type="evidence" value="ECO:0007669"/>
    <property type="project" value="UniProtKB-SubCell"/>
</dbReference>
<name>A0A4P8EIF4_9RHOB</name>
<comment type="pathway">
    <text evidence="4">Lipid metabolism.</text>
</comment>
<evidence type="ECO:0000256" key="1">
    <source>
        <dbReference type="ARBA" id="ARBA00001698"/>
    </source>
</evidence>
<evidence type="ECO:0000256" key="5">
    <source>
        <dbReference type="ARBA" id="ARBA00010185"/>
    </source>
</evidence>
<comment type="pathway">
    <text evidence="3 18">Phospholipid metabolism; CDP-diacylglycerol biosynthesis; CDP-diacylglycerol from sn-glycerol 3-phosphate: step 3/3.</text>
</comment>
<evidence type="ECO:0000256" key="11">
    <source>
        <dbReference type="ARBA" id="ARBA00022692"/>
    </source>
</evidence>
<proteinExistence type="inferred from homology"/>
<keyword evidence="17" id="KW-1208">Phospholipid metabolism</keyword>
<keyword evidence="8" id="KW-1003">Cell membrane</keyword>
<evidence type="ECO:0000256" key="17">
    <source>
        <dbReference type="ARBA" id="ARBA00023264"/>
    </source>
</evidence>
<keyword evidence="12 18" id="KW-0548">Nucleotidyltransferase</keyword>
<sequence length="269" mass="28183">MSATENRWGDLRARLISAVVMVLVAAIGIWLGGTVFTVLVAALTGLMLWELGSMTRLAKAPPHDRSALAVAGLGVLCLAFAWASPWMIGAIVLLIPALAFALTPRRDRGLAAVWAAGAMIAGFGLVTLRNDAGMSAIVWIVLVVVISDVMGYFAGRILGGPKFWPAISPKKTWSGTVAGWIGAALVGGVFWASDMAPFGIVLLSALVSFAGQMGDIAESWIKRRTGVKDSSDLIPGHGGFLDRFDAMTGAVVLVMLLSLVMHLPFPVGG</sequence>
<evidence type="ECO:0000313" key="21">
    <source>
        <dbReference type="Proteomes" id="UP000298631"/>
    </source>
</evidence>
<keyword evidence="20" id="KW-0614">Plasmid</keyword>
<dbReference type="EC" id="2.7.7.41" evidence="6 18"/>
<evidence type="ECO:0000256" key="13">
    <source>
        <dbReference type="ARBA" id="ARBA00022989"/>
    </source>
</evidence>
<feature type="transmembrane region" description="Helical" evidence="19">
    <location>
        <begin position="109"/>
        <end position="128"/>
    </location>
</feature>
<evidence type="ECO:0000256" key="8">
    <source>
        <dbReference type="ARBA" id="ARBA00022475"/>
    </source>
</evidence>
<evidence type="ECO:0000256" key="15">
    <source>
        <dbReference type="ARBA" id="ARBA00023136"/>
    </source>
</evidence>
<evidence type="ECO:0000256" key="4">
    <source>
        <dbReference type="ARBA" id="ARBA00005189"/>
    </source>
</evidence>
<comment type="subcellular location">
    <subcellularLocation>
        <location evidence="2">Cell membrane</location>
        <topology evidence="2">Multi-pass membrane protein</topology>
    </subcellularLocation>
</comment>
<dbReference type="EMBL" id="CP039965">
    <property type="protein sequence ID" value="QCO56911.1"/>
    <property type="molecule type" value="Genomic_DNA"/>
</dbReference>
<keyword evidence="13 19" id="KW-1133">Transmembrane helix</keyword>
<evidence type="ECO:0000256" key="18">
    <source>
        <dbReference type="RuleBase" id="RU003938"/>
    </source>
</evidence>
<evidence type="ECO:0000256" key="16">
    <source>
        <dbReference type="ARBA" id="ARBA00023209"/>
    </source>
</evidence>
<keyword evidence="11 18" id="KW-0812">Transmembrane</keyword>
<organism evidence="20 21">
    <name type="scientific">Pseudorhodobacter turbinis</name>
    <dbReference type="NCBI Taxonomy" id="2500533"/>
    <lineage>
        <taxon>Bacteria</taxon>
        <taxon>Pseudomonadati</taxon>
        <taxon>Pseudomonadota</taxon>
        <taxon>Alphaproteobacteria</taxon>
        <taxon>Rhodobacterales</taxon>
        <taxon>Paracoccaceae</taxon>
        <taxon>Pseudorhodobacter</taxon>
    </lineage>
</organism>
<keyword evidence="21" id="KW-1185">Reference proteome</keyword>
<evidence type="ECO:0000256" key="19">
    <source>
        <dbReference type="SAM" id="Phobius"/>
    </source>
</evidence>
<feature type="transmembrane region" description="Helical" evidence="19">
    <location>
        <begin position="69"/>
        <end position="102"/>
    </location>
</feature>
<dbReference type="GO" id="GO:0016024">
    <property type="term" value="P:CDP-diacylglycerol biosynthetic process"/>
    <property type="evidence" value="ECO:0007669"/>
    <property type="project" value="UniProtKB-UniPathway"/>
</dbReference>
<protein>
    <recommendedName>
        <fullName evidence="7 18">Phosphatidate cytidylyltransferase</fullName>
        <ecNumber evidence="6 18">2.7.7.41</ecNumber>
    </recommendedName>
</protein>
<dbReference type="OrthoDB" id="9799199at2"/>
<dbReference type="RefSeq" id="WP_137194722.1">
    <property type="nucleotide sequence ID" value="NZ_CP039965.1"/>
</dbReference>
<evidence type="ECO:0000256" key="6">
    <source>
        <dbReference type="ARBA" id="ARBA00012487"/>
    </source>
</evidence>
<dbReference type="PANTHER" id="PTHR46382">
    <property type="entry name" value="PHOSPHATIDATE CYTIDYLYLTRANSFERASE"/>
    <property type="match status" value="1"/>
</dbReference>
<geneLocation type="plasmid" evidence="20 21">
    <name>unnamed1</name>
</geneLocation>
<dbReference type="AlphaFoldDB" id="A0A4P8EIF4"/>
<dbReference type="PROSITE" id="PS01315">
    <property type="entry name" value="CDS"/>
    <property type="match status" value="1"/>
</dbReference>
<dbReference type="InterPro" id="IPR000374">
    <property type="entry name" value="PC_trans"/>
</dbReference>
<keyword evidence="10 18" id="KW-0808">Transferase</keyword>
<evidence type="ECO:0000256" key="14">
    <source>
        <dbReference type="ARBA" id="ARBA00023098"/>
    </source>
</evidence>